<dbReference type="SUPFAM" id="SSF52151">
    <property type="entry name" value="FabD/lysophospholipase-like"/>
    <property type="match status" value="2"/>
</dbReference>
<dbReference type="Pfam" id="PF16197">
    <property type="entry name" value="KAsynt_C_assoc"/>
    <property type="match status" value="1"/>
</dbReference>
<organism evidence="7 8">
    <name type="scientific">Chryseolinea lacunae</name>
    <dbReference type="NCBI Taxonomy" id="2801331"/>
    <lineage>
        <taxon>Bacteria</taxon>
        <taxon>Pseudomonadati</taxon>
        <taxon>Bacteroidota</taxon>
        <taxon>Cytophagia</taxon>
        <taxon>Cytophagales</taxon>
        <taxon>Fulvivirgaceae</taxon>
        <taxon>Chryseolinea</taxon>
    </lineage>
</organism>
<evidence type="ECO:0000256" key="2">
    <source>
        <dbReference type="ARBA" id="ARBA00022553"/>
    </source>
</evidence>
<feature type="compositionally biased region" description="Low complexity" evidence="4">
    <location>
        <begin position="1413"/>
        <end position="1424"/>
    </location>
</feature>
<dbReference type="PANTHER" id="PTHR43775:SF37">
    <property type="entry name" value="SI:DKEY-61P9.11"/>
    <property type="match status" value="1"/>
</dbReference>
<gene>
    <name evidence="7" type="ORF">JI741_17635</name>
</gene>
<evidence type="ECO:0000256" key="4">
    <source>
        <dbReference type="SAM" id="MobiDB-lite"/>
    </source>
</evidence>
<dbReference type="PANTHER" id="PTHR43775">
    <property type="entry name" value="FATTY ACID SYNTHASE"/>
    <property type="match status" value="1"/>
</dbReference>
<dbReference type="SUPFAM" id="SSF53901">
    <property type="entry name" value="Thiolase-like"/>
    <property type="match status" value="1"/>
</dbReference>
<dbReference type="Pfam" id="PF21394">
    <property type="entry name" value="Beta-ketacyl_N"/>
    <property type="match status" value="1"/>
</dbReference>
<dbReference type="Gene3D" id="3.40.47.10">
    <property type="match status" value="1"/>
</dbReference>
<dbReference type="InterPro" id="IPR001227">
    <property type="entry name" value="Ac_transferase_dom_sf"/>
</dbReference>
<dbReference type="SUPFAM" id="SSF55048">
    <property type="entry name" value="Probable ACP-binding domain of malonyl-CoA ACP transacylase"/>
    <property type="match status" value="2"/>
</dbReference>
<dbReference type="InterPro" id="IPR018201">
    <property type="entry name" value="Ketoacyl_synth_AS"/>
</dbReference>
<evidence type="ECO:0000313" key="7">
    <source>
        <dbReference type="EMBL" id="MBL0743056.1"/>
    </source>
</evidence>
<dbReference type="InterPro" id="IPR016036">
    <property type="entry name" value="Malonyl_transacylase_ACP-bd"/>
</dbReference>
<dbReference type="Pfam" id="PF00109">
    <property type="entry name" value="ketoacyl-synt"/>
    <property type="match status" value="1"/>
</dbReference>
<dbReference type="InterPro" id="IPR014030">
    <property type="entry name" value="Ketoacyl_synth_N"/>
</dbReference>
<keyword evidence="3" id="KW-0808">Transferase</keyword>
<dbReference type="InterPro" id="IPR049490">
    <property type="entry name" value="C883_1060-like_KR_N"/>
</dbReference>
<dbReference type="SUPFAM" id="SSF47336">
    <property type="entry name" value="ACP-like"/>
    <property type="match status" value="2"/>
</dbReference>
<evidence type="ECO:0000256" key="1">
    <source>
        <dbReference type="ARBA" id="ARBA00022450"/>
    </source>
</evidence>
<dbReference type="Pfam" id="PF00698">
    <property type="entry name" value="Acyl_transf_1"/>
    <property type="match status" value="2"/>
</dbReference>
<dbReference type="InterPro" id="IPR050091">
    <property type="entry name" value="PKS_NRPS_Biosynth_Enz"/>
</dbReference>
<dbReference type="CDD" id="cd08955">
    <property type="entry name" value="KR_2_FAS_SDR_x"/>
    <property type="match status" value="1"/>
</dbReference>
<feature type="domain" description="Carrier" evidence="5">
    <location>
        <begin position="2"/>
        <end position="79"/>
    </location>
</feature>
<dbReference type="RefSeq" id="WP_202011943.1">
    <property type="nucleotide sequence ID" value="NZ_JAERRB010000005.1"/>
</dbReference>
<evidence type="ECO:0000256" key="3">
    <source>
        <dbReference type="ARBA" id="ARBA00022679"/>
    </source>
</evidence>
<dbReference type="PROSITE" id="PS52004">
    <property type="entry name" value="KS3_2"/>
    <property type="match status" value="1"/>
</dbReference>
<dbReference type="SMART" id="SM00827">
    <property type="entry name" value="PKS_AT"/>
    <property type="match status" value="2"/>
</dbReference>
<dbReference type="InterPro" id="IPR036736">
    <property type="entry name" value="ACP-like_sf"/>
</dbReference>
<dbReference type="EMBL" id="JAERRB010000005">
    <property type="protein sequence ID" value="MBL0743056.1"/>
    <property type="molecule type" value="Genomic_DNA"/>
</dbReference>
<dbReference type="InterPro" id="IPR013968">
    <property type="entry name" value="PKS_KR"/>
</dbReference>
<dbReference type="Gene3D" id="3.40.50.720">
    <property type="entry name" value="NAD(P)-binding Rossmann-like Domain"/>
    <property type="match status" value="1"/>
</dbReference>
<dbReference type="InterPro" id="IPR020841">
    <property type="entry name" value="PKS_Beta-ketoAc_synthase_dom"/>
</dbReference>
<dbReference type="InterPro" id="IPR009081">
    <property type="entry name" value="PP-bd_ACP"/>
</dbReference>
<dbReference type="SMART" id="SM00825">
    <property type="entry name" value="PKS_KS"/>
    <property type="match status" value="1"/>
</dbReference>
<dbReference type="PROSITE" id="PS00606">
    <property type="entry name" value="KS3_1"/>
    <property type="match status" value="1"/>
</dbReference>
<dbReference type="Pfam" id="PF02801">
    <property type="entry name" value="Ketoacyl-synt_C"/>
    <property type="match status" value="1"/>
</dbReference>
<comment type="caution">
    <text evidence="7">The sequence shown here is derived from an EMBL/GenBank/DDBJ whole genome shotgun (WGS) entry which is preliminary data.</text>
</comment>
<dbReference type="InterPro" id="IPR020806">
    <property type="entry name" value="PKS_PP-bd"/>
</dbReference>
<keyword evidence="8" id="KW-1185">Reference proteome</keyword>
<dbReference type="Gene3D" id="3.40.366.10">
    <property type="entry name" value="Malonyl-Coenzyme A Acyl Carrier Protein, domain 2"/>
    <property type="match status" value="2"/>
</dbReference>
<dbReference type="InterPro" id="IPR014031">
    <property type="entry name" value="Ketoacyl_synth_C"/>
</dbReference>
<dbReference type="SUPFAM" id="SSF51735">
    <property type="entry name" value="NAD(P)-binding Rossmann-fold domains"/>
    <property type="match status" value="2"/>
</dbReference>
<feature type="domain" description="Ketosynthase family 3 (KS3)" evidence="6">
    <location>
        <begin position="98"/>
        <end position="523"/>
    </location>
</feature>
<dbReference type="SMART" id="SM00823">
    <property type="entry name" value="PKS_PP"/>
    <property type="match status" value="2"/>
</dbReference>
<dbReference type="InterPro" id="IPR036291">
    <property type="entry name" value="NAD(P)-bd_dom_sf"/>
</dbReference>
<feature type="region of interest" description="Disordered" evidence="4">
    <location>
        <begin position="1409"/>
        <end position="1428"/>
    </location>
</feature>
<dbReference type="SMART" id="SM01294">
    <property type="entry name" value="PKS_PP_betabranch"/>
    <property type="match status" value="1"/>
</dbReference>
<proteinExistence type="predicted"/>
<evidence type="ECO:0000259" key="6">
    <source>
        <dbReference type="PROSITE" id="PS52004"/>
    </source>
</evidence>
<dbReference type="InterPro" id="IPR016035">
    <property type="entry name" value="Acyl_Trfase/lysoPLipase"/>
</dbReference>
<dbReference type="SMART" id="SM00822">
    <property type="entry name" value="PKS_KR"/>
    <property type="match status" value="1"/>
</dbReference>
<evidence type="ECO:0000259" key="5">
    <source>
        <dbReference type="PROSITE" id="PS50075"/>
    </source>
</evidence>
<accession>A0ABS1KUC9</accession>
<feature type="domain" description="Carrier" evidence="5">
    <location>
        <begin position="1947"/>
        <end position="2022"/>
    </location>
</feature>
<reference evidence="7 8" key="1">
    <citation type="submission" date="2021-01" db="EMBL/GenBank/DDBJ databases">
        <title>Chryseolinea sp. Jin1 Genome sequencing and assembly.</title>
        <authorList>
            <person name="Kim I."/>
        </authorList>
    </citation>
    <scope>NUCLEOTIDE SEQUENCE [LARGE SCALE GENOMIC DNA]</scope>
    <source>
        <strain evidence="7 8">Jin1</strain>
    </source>
</reference>
<dbReference type="InterPro" id="IPR016039">
    <property type="entry name" value="Thiolase-like"/>
</dbReference>
<dbReference type="Pfam" id="PF00550">
    <property type="entry name" value="PP-binding"/>
    <property type="match status" value="2"/>
</dbReference>
<protein>
    <submittedName>
        <fullName evidence="7">SDR family NAD(P)-dependent oxidoreductase</fullName>
    </submittedName>
</protein>
<dbReference type="Pfam" id="PF08659">
    <property type="entry name" value="KR"/>
    <property type="match status" value="1"/>
</dbReference>
<keyword evidence="1" id="KW-0596">Phosphopantetheine</keyword>
<dbReference type="InterPro" id="IPR032821">
    <property type="entry name" value="PKS_assoc"/>
</dbReference>
<name>A0ABS1KUC9_9BACT</name>
<keyword evidence="2" id="KW-0597">Phosphoprotein</keyword>
<dbReference type="Proteomes" id="UP000613030">
    <property type="component" value="Unassembled WGS sequence"/>
</dbReference>
<sequence>MKEEHEIRSWLLEKLSDILGIDRNQISIHKRFKEYGLDSKNATLLIHKLSAWLSRPLEQTLVWDYPTLQELIAHLISKKSGPAPSTQTRPRDYTPVTHEPIAIVGMACRFPNAADKNAYWELLKNGLSGIVNVPADRWDADEFYDSDNTQAGKMNTRWGGFLEQVDKFDPEFFGITPKEAVQIDPQQRLMLELSWEAFEDLGVVPASLKDSKTGVFYSAIWNDYLILNSRNGPNNIVQHTATGLHHSIIANRVSYTFGLRGPSLTIDTACSSGLVTVHLAMQSIRRGECDMALAGGVNLILTPESTIAMAKFGAMAPDGQSKAFDSRANGYVRGEGGGVVVLKPLSKALRDGDRIYATVLESAVNNDGFSNGLTAPNPKAQEEALSEAYERAGVEPHKVHFVETHGTGTILGDPIEAKALGKILSANRNDDNALLLGSVKTNIGHLEGAAGIAGLIKVALAIEHRQIPQNLNFESPNPNISFNELKLSVPKTLTPWPELGKPALAGVSSFGFGGTNCHVVLQGEAQSRLQALLTLSSTTHEELQNLMKATLTLVQAEKTLTLSEFCFAINSRVSLAAHRRAFTADTFEDLAMQLTTALGGEPFAEKTDINSTVPPIAFVCSGQGSQWIGMGLSLLQHEPVFRSKIKQCDALGKTFYGVSVLEELTAGASAKQTPIEIIQPLIFSIQVGLAALWESWGIRPNVVIGHSMGEVAAAHIAGVLTLRDAMKIICVRSRLLSNVAGKGSMAVVELNSDALAPILAPYGDSVSIAAYNSPVSTVLSGDTTAVAAIVDQLNTANIYCKQINVDVASHSAQMDSLRKELLEALSDITPLPAHIPIVSTVHGKRLGYEQFNSTYWVHNLRKPVRFFQGIGVLAGEQDHLFIELSPHPILSKSISETLDNKEKNAWIKSTLERNEDARKTMLATLSAACEAGHDVDWNTIYARTSRHEAPSSLEPWLAIPPASGKPSRWNIFPLSAHTPEALIDYTKTFQKQAAHGAFNMTDAAHAAGVKRMHHPCRLGVVSDSPVHLLQVLGDSVQKRVNAFAMPGRTKTHQQQNLVFVFSGQGAQWLGMARELFAQEEVFRNVIKQCERLLKAESAGWSLINKITEDRQWVDHNETEFAQPIIFSIQIALAELWKSWGIVPSAVVGHSMGEVAAACVAGVLTLNDAIKIIYHRGKTMQEIKGHGAMAIVYHDPATVNGNLPASEFGSDVSIAAYNSHANTLISGKHDRLAMAVARLKSKGLAVKDFSRDYAFHSPLMQACSETMEAHMGSVESHMHAVPIYSTLTGDVRDGLEFGADYWVQNVVSPVRFAAAMESLLRDQFNVFLEIGPHPVLSSPITQVLEASGKEAVVLTSLKRDESAHKTMYTALAKLYAIGFDVNWENLYPQGAHRCDLPKFPFQRKRYWLTDNNRSTTTPQPETPSTKQLPDKTVDNLLYDVFWKINDDDAALPETDLTKDQPWILLADRSGFADRLMQQLAQHDRPYILVEQNDRYQQVDPFHYRIDPANASHCEKLATDIIRHPSMVVKGLVNLWCLDGTSLPGDFSGDELCSEYMRTCQSVIHLFNAFSTYRKNDLHFFIISRATQHVVDTEQNLRVQHATLWGLGRTLGLENPRIKFKNIDLDVDNDETNVVRLRDELCHVSKEDRIAYRNSERFVMRMVKSAAPASITSGLVCDAQKAYVVVGGLGGLGLQTAEWLIRKGARHLVLVTKSGVIGDQESFSRLVSHTVNIQVRKADVAKRHEIEAVFNTLDREVGGVVHAAGTAQLKMAQDQSEDEFSAMLLPKTVGTWNLHQLTKEMRLEFFICFSSISSLTGSKQMSGYAAANAFLDGFAHYRKSCGLPCLCINWGPVGKLGMVAKLKDVFDESFMAKVGLRLLDVAAIPQILDRLAVQRARQAVAMDCDVRKLFQVFSQTTAMFNDFPAPQAADAEEDVTPLSQQIRILPEDKSRALIVHNLQLITESVLGICALDIDRNLLDTGMDSLMAIEFIKMVQEKFQVKMETSIVYTRSTLRELTNAIFEKMFPAQVLENISVNIN</sequence>
<dbReference type="InterPro" id="IPR057326">
    <property type="entry name" value="KR_dom"/>
</dbReference>
<dbReference type="Gene3D" id="3.30.70.3290">
    <property type="match status" value="2"/>
</dbReference>
<dbReference type="Gene3D" id="1.10.1200.10">
    <property type="entry name" value="ACP-like"/>
    <property type="match status" value="2"/>
</dbReference>
<dbReference type="PROSITE" id="PS50075">
    <property type="entry name" value="CARRIER"/>
    <property type="match status" value="2"/>
</dbReference>
<evidence type="ECO:0000313" key="8">
    <source>
        <dbReference type="Proteomes" id="UP000613030"/>
    </source>
</evidence>
<dbReference type="CDD" id="cd00833">
    <property type="entry name" value="PKS"/>
    <property type="match status" value="1"/>
</dbReference>
<dbReference type="InterPro" id="IPR014043">
    <property type="entry name" value="Acyl_transferase_dom"/>
</dbReference>